<dbReference type="SUPFAM" id="SSF52540">
    <property type="entry name" value="P-loop containing nucleoside triphosphate hydrolases"/>
    <property type="match status" value="1"/>
</dbReference>
<evidence type="ECO:0000256" key="2">
    <source>
        <dbReference type="ARBA" id="ARBA00022475"/>
    </source>
</evidence>
<dbReference type="Pfam" id="PF08402">
    <property type="entry name" value="TOBE_2"/>
    <property type="match status" value="1"/>
</dbReference>
<evidence type="ECO:0000256" key="3">
    <source>
        <dbReference type="ARBA" id="ARBA00022496"/>
    </source>
</evidence>
<dbReference type="InterPro" id="IPR027417">
    <property type="entry name" value="P-loop_NTPase"/>
</dbReference>
<protein>
    <submittedName>
        <fullName evidence="13">ABC transporter ATP-binding protein</fullName>
    </submittedName>
</protein>
<gene>
    <name evidence="13" type="ORF">P2L57_13785</name>
</gene>
<feature type="domain" description="ABC transporter" evidence="12">
    <location>
        <begin position="4"/>
        <end position="233"/>
    </location>
</feature>
<evidence type="ECO:0000313" key="13">
    <source>
        <dbReference type="EMBL" id="MDF2256755.1"/>
    </source>
</evidence>
<dbReference type="Pfam" id="PF00005">
    <property type="entry name" value="ABC_tran"/>
    <property type="match status" value="1"/>
</dbReference>
<keyword evidence="14" id="KW-1185">Reference proteome</keyword>
<feature type="region of interest" description="Disordered" evidence="11">
    <location>
        <begin position="340"/>
        <end position="361"/>
    </location>
</feature>
<evidence type="ECO:0000256" key="9">
    <source>
        <dbReference type="ARBA" id="ARBA00023065"/>
    </source>
</evidence>
<dbReference type="RefSeq" id="WP_275813536.1">
    <property type="nucleotide sequence ID" value="NZ_BAAANM010000001.1"/>
</dbReference>
<dbReference type="InterPro" id="IPR008995">
    <property type="entry name" value="Mo/tungstate-bd_C_term_dom"/>
</dbReference>
<dbReference type="EMBL" id="JARHTQ010000007">
    <property type="protein sequence ID" value="MDF2256755.1"/>
    <property type="molecule type" value="Genomic_DNA"/>
</dbReference>
<dbReference type="InterPro" id="IPR003439">
    <property type="entry name" value="ABC_transporter-like_ATP-bd"/>
</dbReference>
<reference evidence="13 14" key="1">
    <citation type="submission" date="2023-03" db="EMBL/GenBank/DDBJ databases">
        <title>Draft genome sequence of type strain Streptomyces ferralitis JCM 14344.</title>
        <authorList>
            <person name="Klaysubun C."/>
            <person name="Duangmal K."/>
        </authorList>
    </citation>
    <scope>NUCLEOTIDE SEQUENCE [LARGE SCALE GENOMIC DNA]</scope>
    <source>
        <strain evidence="13 14">JCM 14344</strain>
    </source>
</reference>
<dbReference type="InterPro" id="IPR015853">
    <property type="entry name" value="ABC_transpr_FbpC"/>
</dbReference>
<keyword evidence="7" id="KW-1278">Translocase</keyword>
<sequence>MSGLSISKLHATHGHTAVLRDLELTVANGALACVLGPSGCGKSTLLRVIAGFHHPVSGTVTVGDRVINDDRTHIPAERRRIGYVPQDGALFPHLTVAANIGFGLPRAERRERVAEMLDLVGLNGLGDRHPHQLSGGQQQRVALARALAPRPELLLLDEPFAALDAALRTELRTEVAATLRRAGATAILVTHDVDEALAFADVIAVMRDGQIVQADAPHTLYHQPADVGVARTLGETNLLPAELADDHAITAFGNLPLTADVPTGDGVVLLRPHQLRLAAASGPHTVEAQVVACAFRGHDYRIELATDTRHDLPERLITYADTAPPEAGTVHLQAHGPAHPIPDAEPAAPAHARLTAQTATA</sequence>
<evidence type="ECO:0000256" key="10">
    <source>
        <dbReference type="ARBA" id="ARBA00023136"/>
    </source>
</evidence>
<comment type="caution">
    <text evidence="13">The sequence shown here is derived from an EMBL/GenBank/DDBJ whole genome shotgun (WGS) entry which is preliminary data.</text>
</comment>
<keyword evidence="5" id="KW-0547">Nucleotide-binding</keyword>
<proteinExistence type="predicted"/>
<evidence type="ECO:0000256" key="8">
    <source>
        <dbReference type="ARBA" id="ARBA00023004"/>
    </source>
</evidence>
<dbReference type="SUPFAM" id="SSF50331">
    <property type="entry name" value="MOP-like"/>
    <property type="match status" value="1"/>
</dbReference>
<name>A0ABT5Z121_9ACTN</name>
<dbReference type="InterPro" id="IPR050093">
    <property type="entry name" value="ABC_SmlMolc_Importer"/>
</dbReference>
<keyword evidence="3" id="KW-0410">Iron transport</keyword>
<evidence type="ECO:0000256" key="1">
    <source>
        <dbReference type="ARBA" id="ARBA00022448"/>
    </source>
</evidence>
<dbReference type="InterPro" id="IPR017871">
    <property type="entry name" value="ABC_transporter-like_CS"/>
</dbReference>
<accession>A0ABT5Z121</accession>
<dbReference type="PROSITE" id="PS00211">
    <property type="entry name" value="ABC_TRANSPORTER_1"/>
    <property type="match status" value="1"/>
</dbReference>
<dbReference type="InterPro" id="IPR013611">
    <property type="entry name" value="Transp-assoc_OB_typ2"/>
</dbReference>
<keyword evidence="4" id="KW-0997">Cell inner membrane</keyword>
<dbReference type="SMART" id="SM00382">
    <property type="entry name" value="AAA"/>
    <property type="match status" value="1"/>
</dbReference>
<keyword evidence="10" id="KW-0472">Membrane</keyword>
<keyword evidence="1" id="KW-0813">Transport</keyword>
<evidence type="ECO:0000313" key="14">
    <source>
        <dbReference type="Proteomes" id="UP001220022"/>
    </source>
</evidence>
<keyword evidence="2" id="KW-1003">Cell membrane</keyword>
<dbReference type="CDD" id="cd03259">
    <property type="entry name" value="ABC_Carb_Solutes_like"/>
    <property type="match status" value="1"/>
</dbReference>
<evidence type="ECO:0000259" key="12">
    <source>
        <dbReference type="PROSITE" id="PS50893"/>
    </source>
</evidence>
<evidence type="ECO:0000256" key="4">
    <source>
        <dbReference type="ARBA" id="ARBA00022519"/>
    </source>
</evidence>
<keyword evidence="8" id="KW-0408">Iron</keyword>
<dbReference type="PANTHER" id="PTHR42781:SF5">
    <property type="entry name" value="PUTRESCINE TRANSPORT ATP-BINDING PROTEIN POTG"/>
    <property type="match status" value="1"/>
</dbReference>
<evidence type="ECO:0000256" key="7">
    <source>
        <dbReference type="ARBA" id="ARBA00022967"/>
    </source>
</evidence>
<keyword evidence="6 13" id="KW-0067">ATP-binding</keyword>
<dbReference type="PROSITE" id="PS50893">
    <property type="entry name" value="ABC_TRANSPORTER_2"/>
    <property type="match status" value="1"/>
</dbReference>
<dbReference type="Gene3D" id="3.40.50.300">
    <property type="entry name" value="P-loop containing nucleotide triphosphate hydrolases"/>
    <property type="match status" value="1"/>
</dbReference>
<evidence type="ECO:0000256" key="5">
    <source>
        <dbReference type="ARBA" id="ARBA00022741"/>
    </source>
</evidence>
<dbReference type="Proteomes" id="UP001220022">
    <property type="component" value="Unassembled WGS sequence"/>
</dbReference>
<keyword evidence="9" id="KW-0406">Ion transport</keyword>
<organism evidence="13 14">
    <name type="scientific">Streptantibioticus ferralitis</name>
    <dbReference type="NCBI Taxonomy" id="236510"/>
    <lineage>
        <taxon>Bacteria</taxon>
        <taxon>Bacillati</taxon>
        <taxon>Actinomycetota</taxon>
        <taxon>Actinomycetes</taxon>
        <taxon>Kitasatosporales</taxon>
        <taxon>Streptomycetaceae</taxon>
        <taxon>Streptantibioticus</taxon>
    </lineage>
</organism>
<dbReference type="InterPro" id="IPR003593">
    <property type="entry name" value="AAA+_ATPase"/>
</dbReference>
<dbReference type="PANTHER" id="PTHR42781">
    <property type="entry name" value="SPERMIDINE/PUTRESCINE IMPORT ATP-BINDING PROTEIN POTA"/>
    <property type="match status" value="1"/>
</dbReference>
<evidence type="ECO:0000256" key="11">
    <source>
        <dbReference type="SAM" id="MobiDB-lite"/>
    </source>
</evidence>
<dbReference type="GO" id="GO:0005524">
    <property type="term" value="F:ATP binding"/>
    <property type="evidence" value="ECO:0007669"/>
    <property type="project" value="UniProtKB-KW"/>
</dbReference>
<evidence type="ECO:0000256" key="6">
    <source>
        <dbReference type="ARBA" id="ARBA00022840"/>
    </source>
</evidence>